<dbReference type="OrthoDB" id="9783445at2"/>
<evidence type="ECO:0000256" key="1">
    <source>
        <dbReference type="ARBA" id="ARBA00004418"/>
    </source>
</evidence>
<keyword evidence="10 16" id="KW-1133">Transmembrane helix</keyword>
<feature type="transmembrane region" description="Helical" evidence="16">
    <location>
        <begin position="6"/>
        <end position="28"/>
    </location>
</feature>
<evidence type="ECO:0000256" key="11">
    <source>
        <dbReference type="ARBA" id="ARBA00023002"/>
    </source>
</evidence>
<dbReference type="PROSITE" id="PS51257">
    <property type="entry name" value="PROKAR_LIPOPROTEIN"/>
    <property type="match status" value="1"/>
</dbReference>
<evidence type="ECO:0000256" key="9">
    <source>
        <dbReference type="ARBA" id="ARBA00022982"/>
    </source>
</evidence>
<dbReference type="InterPro" id="IPR034227">
    <property type="entry name" value="CuRO_UO_II"/>
</dbReference>
<dbReference type="PROSITE" id="PS50857">
    <property type="entry name" value="COX2_CUA"/>
    <property type="match status" value="1"/>
</dbReference>
<keyword evidence="11 15" id="KW-0560">Oxidoreductase</keyword>
<accession>A0A0G3ELP6</accession>
<evidence type="ECO:0000256" key="4">
    <source>
        <dbReference type="ARBA" id="ARBA00022448"/>
    </source>
</evidence>
<dbReference type="InterPro" id="IPR002429">
    <property type="entry name" value="CcO_II-like_C"/>
</dbReference>
<dbReference type="Gene3D" id="2.60.40.420">
    <property type="entry name" value="Cupredoxins - blue copper proteins"/>
    <property type="match status" value="1"/>
</dbReference>
<sequence length="338" mass="37239">MSTPKLIRGLLALPAALLLSGCGTVLMSPSGDLAMRQRDIIIVSTCLMLVIIVPVIFLTLLFAWRYRSSNTQAQYSPEWDHSTLLELLIWSVPLLIIIALGALTWVSTHKLDPYRPLDRIAAHQALPADVAPLTVQVVALDWKWLFFYPEQGIATVNEMAAPVDRPIHFEITSSTMMNSFFIPALAGQIYAMPGMQTQLNAVVNKPGVYEGFSANFSGAGFSGMRFKFRGMSEADFRAWVAHAKSSRDALTRGTYEALAKPSEWVPVHYYGHIAPDLYDAILNRCVEPGQICIKDMPNQNRKAAHAPAKQPLAAASCTAANSRTLRIAMQNAPGREQQ</sequence>
<dbReference type="PATRIC" id="fig|445709.3.peg.41"/>
<evidence type="ECO:0000256" key="13">
    <source>
        <dbReference type="ARBA" id="ARBA00023139"/>
    </source>
</evidence>
<dbReference type="Gene3D" id="1.10.287.90">
    <property type="match status" value="1"/>
</dbReference>
<name>A0A0G3ELP6_9BURK</name>
<evidence type="ECO:0000256" key="10">
    <source>
        <dbReference type="ARBA" id="ARBA00022989"/>
    </source>
</evidence>
<reference evidence="20" key="1">
    <citation type="submission" date="2015-06" db="EMBL/GenBank/DDBJ databases">
        <authorList>
            <person name="Lim Y.L."/>
            <person name="Ee R."/>
            <person name="Yong D."/>
            <person name="How K.Y."/>
            <person name="Yin W.F."/>
            <person name="Chan K.G."/>
        </authorList>
    </citation>
    <scope>NUCLEOTIDE SEQUENCE [LARGE SCALE GENOMIC DNA]</scope>
    <source>
        <strain evidence="20">DSM 25325</strain>
    </source>
</reference>
<proteinExistence type="inferred from homology"/>
<dbReference type="PANTHER" id="PTHR22888">
    <property type="entry name" value="CYTOCHROME C OXIDASE, SUBUNIT II"/>
    <property type="match status" value="1"/>
</dbReference>
<dbReference type="Pfam" id="PF06481">
    <property type="entry name" value="COX_ARM"/>
    <property type="match status" value="1"/>
</dbReference>
<keyword evidence="8" id="KW-0732">Signal</keyword>
<evidence type="ECO:0000256" key="16">
    <source>
        <dbReference type="SAM" id="Phobius"/>
    </source>
</evidence>
<evidence type="ECO:0000256" key="14">
    <source>
        <dbReference type="ARBA" id="ARBA00023288"/>
    </source>
</evidence>
<dbReference type="GO" id="GO:0009486">
    <property type="term" value="F:cytochrome bo3 ubiquinol oxidase activity"/>
    <property type="evidence" value="ECO:0007669"/>
    <property type="project" value="InterPro"/>
</dbReference>
<evidence type="ECO:0000256" key="3">
    <source>
        <dbReference type="ARBA" id="ARBA00007866"/>
    </source>
</evidence>
<feature type="domain" description="Cytochrome oxidase subunit II transmembrane region profile" evidence="18">
    <location>
        <begin position="18"/>
        <end position="115"/>
    </location>
</feature>
<keyword evidence="14" id="KW-0449">Lipoprotein</keyword>
<dbReference type="NCBIfam" id="TIGR01433">
    <property type="entry name" value="CyoA"/>
    <property type="match status" value="1"/>
</dbReference>
<dbReference type="STRING" id="445709.ABW99_00155"/>
<dbReference type="GO" id="GO:0016682">
    <property type="term" value="F:oxidoreductase activity, acting on diphenols and related substances as donors, oxygen as acceptor"/>
    <property type="evidence" value="ECO:0007669"/>
    <property type="project" value="InterPro"/>
</dbReference>
<keyword evidence="9 15" id="KW-0249">Electron transport</keyword>
<dbReference type="CDD" id="cd04212">
    <property type="entry name" value="CuRO_UO_II"/>
    <property type="match status" value="1"/>
</dbReference>
<feature type="transmembrane region" description="Helical" evidence="16">
    <location>
        <begin position="40"/>
        <end position="64"/>
    </location>
</feature>
<evidence type="ECO:0000256" key="15">
    <source>
        <dbReference type="PIRNR" id="PIRNR000292"/>
    </source>
</evidence>
<keyword evidence="4 15" id="KW-0813">Transport</keyword>
<dbReference type="Proteomes" id="UP000036700">
    <property type="component" value="Chromosome"/>
</dbReference>
<evidence type="ECO:0000259" key="18">
    <source>
        <dbReference type="PROSITE" id="PS50999"/>
    </source>
</evidence>
<evidence type="ECO:0000313" key="20">
    <source>
        <dbReference type="Proteomes" id="UP000036700"/>
    </source>
</evidence>
<dbReference type="KEGG" id="ptx:ABW99_00155"/>
<dbReference type="GO" id="GO:0042773">
    <property type="term" value="P:ATP synthesis coupled electron transport"/>
    <property type="evidence" value="ECO:0007669"/>
    <property type="project" value="TreeGrafter"/>
</dbReference>
<evidence type="ECO:0000256" key="7">
    <source>
        <dbReference type="ARBA" id="ARBA00022692"/>
    </source>
</evidence>
<dbReference type="InterPro" id="IPR006333">
    <property type="entry name" value="Cyt_o_ubiquinol_oxidase_su2"/>
</dbReference>
<keyword evidence="6 15" id="KW-0679">Respiratory chain</keyword>
<comment type="subcellular location">
    <subcellularLocation>
        <location evidence="2">Cell membrane</location>
        <topology evidence="2">Multi-pass membrane protein</topology>
    </subcellularLocation>
    <subcellularLocation>
        <location evidence="1">Periplasm</location>
    </subcellularLocation>
</comment>
<dbReference type="GO" id="GO:0004129">
    <property type="term" value="F:cytochrome-c oxidase activity"/>
    <property type="evidence" value="ECO:0007669"/>
    <property type="project" value="UniProtKB-UniRule"/>
</dbReference>
<dbReference type="InterPro" id="IPR036257">
    <property type="entry name" value="Cyt_c_oxidase_su2_TM_sf"/>
</dbReference>
<dbReference type="SUPFAM" id="SSF49503">
    <property type="entry name" value="Cupredoxins"/>
    <property type="match status" value="1"/>
</dbReference>
<keyword evidence="20" id="KW-1185">Reference proteome</keyword>
<feature type="transmembrane region" description="Helical" evidence="16">
    <location>
        <begin position="84"/>
        <end position="106"/>
    </location>
</feature>
<dbReference type="GO" id="GO:0042597">
    <property type="term" value="C:periplasmic space"/>
    <property type="evidence" value="ECO:0007669"/>
    <property type="project" value="UniProtKB-SubCell"/>
</dbReference>
<evidence type="ECO:0000256" key="12">
    <source>
        <dbReference type="ARBA" id="ARBA00023136"/>
    </source>
</evidence>
<dbReference type="InterPro" id="IPR011759">
    <property type="entry name" value="Cyt_c_oxidase_su2_TM_dom"/>
</dbReference>
<evidence type="ECO:0000259" key="17">
    <source>
        <dbReference type="PROSITE" id="PS50857"/>
    </source>
</evidence>
<evidence type="ECO:0000256" key="5">
    <source>
        <dbReference type="ARBA" id="ARBA00022475"/>
    </source>
</evidence>
<keyword evidence="5 15" id="KW-1003">Cell membrane</keyword>
<dbReference type="PIRSF" id="PIRSF000292">
    <property type="entry name" value="Ubi_od_II"/>
    <property type="match status" value="1"/>
</dbReference>
<dbReference type="PANTHER" id="PTHR22888:SF18">
    <property type="entry name" value="CYTOCHROME BO(3) UBIQUINOL OXIDASE SUBUNIT 2"/>
    <property type="match status" value="1"/>
</dbReference>
<dbReference type="InterPro" id="IPR010514">
    <property type="entry name" value="COX_ARM"/>
</dbReference>
<dbReference type="InterPro" id="IPR008972">
    <property type="entry name" value="Cupredoxin"/>
</dbReference>
<protein>
    <recommendedName>
        <fullName evidence="15">Ubiquinol oxidase subunit 2</fullName>
    </recommendedName>
</protein>
<evidence type="ECO:0000256" key="6">
    <source>
        <dbReference type="ARBA" id="ARBA00022660"/>
    </source>
</evidence>
<feature type="domain" description="Cytochrome oxidase subunit II copper A binding" evidence="17">
    <location>
        <begin position="130"/>
        <end position="242"/>
    </location>
</feature>
<keyword evidence="13" id="KW-0564">Palmitate</keyword>
<keyword evidence="7 16" id="KW-0812">Transmembrane</keyword>
<dbReference type="SUPFAM" id="SSF81464">
    <property type="entry name" value="Cytochrome c oxidase subunit II-like, transmembrane region"/>
    <property type="match status" value="1"/>
</dbReference>
<evidence type="ECO:0000256" key="8">
    <source>
        <dbReference type="ARBA" id="ARBA00022729"/>
    </source>
</evidence>
<dbReference type="Pfam" id="PF00116">
    <property type="entry name" value="COX2"/>
    <property type="match status" value="1"/>
</dbReference>
<dbReference type="GO" id="GO:0005886">
    <property type="term" value="C:plasma membrane"/>
    <property type="evidence" value="ECO:0007669"/>
    <property type="project" value="UniProtKB-SubCell"/>
</dbReference>
<dbReference type="AlphaFoldDB" id="A0A0G3ELP6"/>
<keyword evidence="12 15" id="KW-0472">Membrane</keyword>
<comment type="similarity">
    <text evidence="3 15">Belongs to the cytochrome c oxidase subunit 2 family.</text>
</comment>
<gene>
    <name evidence="19" type="ORF">ABW99_00155</name>
</gene>
<evidence type="ECO:0000313" key="19">
    <source>
        <dbReference type="EMBL" id="AKJ66879.1"/>
    </source>
</evidence>
<dbReference type="EMBL" id="CP011568">
    <property type="protein sequence ID" value="AKJ66879.1"/>
    <property type="molecule type" value="Genomic_DNA"/>
</dbReference>
<organism evidence="19 20">
    <name type="scientific">Pandoraea thiooxydans</name>
    <dbReference type="NCBI Taxonomy" id="445709"/>
    <lineage>
        <taxon>Bacteria</taxon>
        <taxon>Pseudomonadati</taxon>
        <taxon>Pseudomonadota</taxon>
        <taxon>Betaproteobacteria</taxon>
        <taxon>Burkholderiales</taxon>
        <taxon>Burkholderiaceae</taxon>
        <taxon>Pandoraea</taxon>
    </lineage>
</organism>
<dbReference type="PROSITE" id="PS50999">
    <property type="entry name" value="COX2_TM"/>
    <property type="match status" value="1"/>
</dbReference>
<dbReference type="GO" id="GO:0005507">
    <property type="term" value="F:copper ion binding"/>
    <property type="evidence" value="ECO:0007669"/>
    <property type="project" value="InterPro"/>
</dbReference>
<evidence type="ECO:0000256" key="2">
    <source>
        <dbReference type="ARBA" id="ARBA00004651"/>
    </source>
</evidence>
<dbReference type="RefSeq" id="WP_047212398.1">
    <property type="nucleotide sequence ID" value="NZ_CP011568.3"/>
</dbReference>
<dbReference type="InterPro" id="IPR045187">
    <property type="entry name" value="CcO_II"/>
</dbReference>